<evidence type="ECO:0000256" key="1">
    <source>
        <dbReference type="SAM" id="Phobius"/>
    </source>
</evidence>
<accession>A0ABP1E1I9</accession>
<organism evidence="2 3">
    <name type="scientific">Somion occarium</name>
    <dbReference type="NCBI Taxonomy" id="3059160"/>
    <lineage>
        <taxon>Eukaryota</taxon>
        <taxon>Fungi</taxon>
        <taxon>Dikarya</taxon>
        <taxon>Basidiomycota</taxon>
        <taxon>Agaricomycotina</taxon>
        <taxon>Agaricomycetes</taxon>
        <taxon>Polyporales</taxon>
        <taxon>Cerrenaceae</taxon>
        <taxon>Somion</taxon>
    </lineage>
</organism>
<feature type="transmembrane region" description="Helical" evidence="1">
    <location>
        <begin position="71"/>
        <end position="91"/>
    </location>
</feature>
<dbReference type="Proteomes" id="UP001497453">
    <property type="component" value="Chromosome 7"/>
</dbReference>
<evidence type="ECO:0000313" key="3">
    <source>
        <dbReference type="Proteomes" id="UP001497453"/>
    </source>
</evidence>
<feature type="transmembrane region" description="Helical" evidence="1">
    <location>
        <begin position="166"/>
        <end position="187"/>
    </location>
</feature>
<keyword evidence="1" id="KW-1133">Transmembrane helix</keyword>
<name>A0ABP1E1I9_9APHY</name>
<feature type="transmembrane region" description="Helical" evidence="1">
    <location>
        <begin position="194"/>
        <end position="218"/>
    </location>
</feature>
<feature type="transmembrane region" description="Helical" evidence="1">
    <location>
        <begin position="141"/>
        <end position="160"/>
    </location>
</feature>
<keyword evidence="1" id="KW-0812">Transmembrane</keyword>
<sequence>MSSISSNDSYDHNDLSNALLSSTAYHLVYTIPLIVLSTLLAFAGSFLTLDRTRALPRTPKALDPRSLARRLHSWFVLEGGVGGILLGYAFGVHLATFLSMMIPNISNAAPLHPAAFLAVWLCSCLFTAVSCGRWKYVARTAAGLTGYSTLALSVSVIVHPSLVTRIVITAVFTILGTVACLLPFPAFSHVPVRLAASATGAFGIILSLALLTHLPAWTDVWERYWVRDDIEWGNVKEKGLSAAYCFIFVIGVACDWALHRYYGEDPDDKWNHYLADYTLNLPNDHHRAGDFRLTPSWWEQIKIFFSGEERKIQSQLQKPVTILKQEPWSGLMPGVSYQYAAVGDNVRKDGFIDSGSDNGSSHGKASKLSAWDDFWRDVKFQAAY</sequence>
<gene>
    <name evidence="2" type="ORF">GFSPODELE1_LOCUS9283</name>
</gene>
<keyword evidence="3" id="KW-1185">Reference proteome</keyword>
<feature type="transmembrane region" description="Helical" evidence="1">
    <location>
        <begin position="238"/>
        <end position="258"/>
    </location>
</feature>
<proteinExistence type="predicted"/>
<reference evidence="3" key="1">
    <citation type="submission" date="2024-04" db="EMBL/GenBank/DDBJ databases">
        <authorList>
            <person name="Shaw F."/>
            <person name="Minotto A."/>
        </authorList>
    </citation>
    <scope>NUCLEOTIDE SEQUENCE [LARGE SCALE GENOMIC DNA]</scope>
</reference>
<protein>
    <submittedName>
        <fullName evidence="2">Uncharacterized protein</fullName>
    </submittedName>
</protein>
<feature type="transmembrane region" description="Helical" evidence="1">
    <location>
        <begin position="27"/>
        <end position="50"/>
    </location>
</feature>
<feature type="transmembrane region" description="Helical" evidence="1">
    <location>
        <begin position="111"/>
        <end position="129"/>
    </location>
</feature>
<dbReference type="EMBL" id="OZ037950">
    <property type="protein sequence ID" value="CAL1713392.1"/>
    <property type="molecule type" value="Genomic_DNA"/>
</dbReference>
<evidence type="ECO:0000313" key="2">
    <source>
        <dbReference type="EMBL" id="CAL1713392.1"/>
    </source>
</evidence>
<keyword evidence="1" id="KW-0472">Membrane</keyword>